<name>X1E927_9ZZZZ</name>
<dbReference type="SMART" id="SM00028">
    <property type="entry name" value="TPR"/>
    <property type="match status" value="2"/>
</dbReference>
<comment type="caution">
    <text evidence="4">The sequence shown here is derived from an EMBL/GenBank/DDBJ whole genome shotgun (WGS) entry which is preliminary data.</text>
</comment>
<comment type="pathway">
    <text evidence="1">Protein modification; protein glycosylation.</text>
</comment>
<evidence type="ECO:0000256" key="3">
    <source>
        <dbReference type="ARBA" id="ARBA00022679"/>
    </source>
</evidence>
<dbReference type="Gene3D" id="1.25.40.10">
    <property type="entry name" value="Tetratricopeptide repeat domain"/>
    <property type="match status" value="1"/>
</dbReference>
<dbReference type="InterPro" id="IPR011990">
    <property type="entry name" value="TPR-like_helical_dom_sf"/>
</dbReference>
<dbReference type="GO" id="GO:0016757">
    <property type="term" value="F:glycosyltransferase activity"/>
    <property type="evidence" value="ECO:0007669"/>
    <property type="project" value="UniProtKB-KW"/>
</dbReference>
<dbReference type="EMBL" id="BARU01004015">
    <property type="protein sequence ID" value="GAH29786.1"/>
    <property type="molecule type" value="Genomic_DNA"/>
</dbReference>
<feature type="non-terminal residue" evidence="4">
    <location>
        <position position="1"/>
    </location>
</feature>
<sequence>AGSVSERWKYIDTTRPELYDLVHDPHEEKNLVEGEAKRARFMRDELRELVSKLLSNVGSDSRVELDEKTRRIFESLGYVGTAAVNTGVGIDRSKPDPKDLIGYHTYRVRIATLMYRERLDEAKTVCEKMLVEWPHIPNTHLEFGRVTFKKGEFAESIVHNSRYLALIKQRDVQHPESPAFNHKKPTLVAHDNLGGAYHKLGLLDKAVEHYTAALHIKPDRPDVHNNLGVVYFELGEFDKAIKHWREVLRLEADWLQVYDNLAIVLYKQGRIE</sequence>
<keyword evidence="2" id="KW-0328">Glycosyltransferase</keyword>
<dbReference type="PROSITE" id="PS50005">
    <property type="entry name" value="TPR"/>
    <property type="match status" value="2"/>
</dbReference>
<dbReference type="AlphaFoldDB" id="X1E927"/>
<dbReference type="InterPro" id="IPR051939">
    <property type="entry name" value="Glycosyltr_41/O-GlcNAc_trsf"/>
</dbReference>
<evidence type="ECO:0000313" key="4">
    <source>
        <dbReference type="EMBL" id="GAH29786.1"/>
    </source>
</evidence>
<gene>
    <name evidence="4" type="ORF">S03H2_08304</name>
</gene>
<dbReference type="SUPFAM" id="SSF53649">
    <property type="entry name" value="Alkaline phosphatase-like"/>
    <property type="match status" value="1"/>
</dbReference>
<dbReference type="PANTHER" id="PTHR44835">
    <property type="entry name" value="UDP-N-ACETYLGLUCOSAMINE--PEPTIDE N-ACETYLGLUCOSAMINYLTRANSFERASE SPINDLY-RELATED"/>
    <property type="match status" value="1"/>
</dbReference>
<keyword evidence="3" id="KW-0808">Transferase</keyword>
<dbReference type="InterPro" id="IPR017850">
    <property type="entry name" value="Alkaline_phosphatase_core_sf"/>
</dbReference>
<dbReference type="InterPro" id="IPR019734">
    <property type="entry name" value="TPR_rpt"/>
</dbReference>
<dbReference type="Gene3D" id="3.40.720.10">
    <property type="entry name" value="Alkaline Phosphatase, subunit A"/>
    <property type="match status" value="1"/>
</dbReference>
<proteinExistence type="predicted"/>
<evidence type="ECO:0000256" key="1">
    <source>
        <dbReference type="ARBA" id="ARBA00004922"/>
    </source>
</evidence>
<feature type="non-terminal residue" evidence="4">
    <location>
        <position position="272"/>
    </location>
</feature>
<reference evidence="4" key="1">
    <citation type="journal article" date="2014" name="Front. Microbiol.">
        <title>High frequency of phylogenetically diverse reductive dehalogenase-homologous genes in deep subseafloor sedimentary metagenomes.</title>
        <authorList>
            <person name="Kawai M."/>
            <person name="Futagami T."/>
            <person name="Toyoda A."/>
            <person name="Takaki Y."/>
            <person name="Nishi S."/>
            <person name="Hori S."/>
            <person name="Arai W."/>
            <person name="Tsubouchi T."/>
            <person name="Morono Y."/>
            <person name="Uchiyama I."/>
            <person name="Ito T."/>
            <person name="Fujiyama A."/>
            <person name="Inagaki F."/>
            <person name="Takami H."/>
        </authorList>
    </citation>
    <scope>NUCLEOTIDE SEQUENCE</scope>
    <source>
        <strain evidence="4">Expedition CK06-06</strain>
    </source>
</reference>
<organism evidence="4">
    <name type="scientific">marine sediment metagenome</name>
    <dbReference type="NCBI Taxonomy" id="412755"/>
    <lineage>
        <taxon>unclassified sequences</taxon>
        <taxon>metagenomes</taxon>
        <taxon>ecological metagenomes</taxon>
    </lineage>
</organism>
<dbReference type="SUPFAM" id="SSF48452">
    <property type="entry name" value="TPR-like"/>
    <property type="match status" value="1"/>
</dbReference>
<dbReference type="Pfam" id="PF13414">
    <property type="entry name" value="TPR_11"/>
    <property type="match status" value="1"/>
</dbReference>
<dbReference type="PANTHER" id="PTHR44835:SF1">
    <property type="entry name" value="PROTEIN O-GLCNAC TRANSFERASE"/>
    <property type="match status" value="1"/>
</dbReference>
<protein>
    <submittedName>
        <fullName evidence="4">Uncharacterized protein</fullName>
    </submittedName>
</protein>
<dbReference type="PROSITE" id="PS50293">
    <property type="entry name" value="TPR_REGION"/>
    <property type="match status" value="1"/>
</dbReference>
<evidence type="ECO:0000256" key="2">
    <source>
        <dbReference type="ARBA" id="ARBA00022676"/>
    </source>
</evidence>
<accession>X1E927</accession>